<reference evidence="1" key="2">
    <citation type="journal article" date="2023" name="IMA Fungus">
        <title>Comparative genomic study of the Penicillium genus elucidates a diverse pangenome and 15 lateral gene transfer events.</title>
        <authorList>
            <person name="Petersen C."/>
            <person name="Sorensen T."/>
            <person name="Nielsen M.R."/>
            <person name="Sondergaard T.E."/>
            <person name="Sorensen J.L."/>
            <person name="Fitzpatrick D.A."/>
            <person name="Frisvad J.C."/>
            <person name="Nielsen K.L."/>
        </authorList>
    </citation>
    <scope>NUCLEOTIDE SEQUENCE</scope>
    <source>
        <strain evidence="1">IBT 23319</strain>
    </source>
</reference>
<name>A0A9W9TWC6_PENCI</name>
<protein>
    <submittedName>
        <fullName evidence="1">Transcriptional regulator family: Centromere protein B DNA-binding region</fullName>
    </submittedName>
</protein>
<keyword evidence="2" id="KW-1185">Reference proteome</keyword>
<gene>
    <name evidence="1" type="ORF">N7469_001875</name>
</gene>
<dbReference type="GeneID" id="81379962"/>
<dbReference type="GO" id="GO:0003677">
    <property type="term" value="F:DNA binding"/>
    <property type="evidence" value="ECO:0007669"/>
    <property type="project" value="UniProtKB-KW"/>
</dbReference>
<keyword evidence="1" id="KW-0238">DNA-binding</keyword>
<evidence type="ECO:0000313" key="2">
    <source>
        <dbReference type="Proteomes" id="UP001147733"/>
    </source>
</evidence>
<dbReference type="RefSeq" id="XP_056506552.1">
    <property type="nucleotide sequence ID" value="XM_056640795.1"/>
</dbReference>
<accession>A0A9W9TWC6</accession>
<comment type="caution">
    <text evidence="1">The sequence shown here is derived from an EMBL/GenBank/DDBJ whole genome shotgun (WGS) entry which is preliminary data.</text>
</comment>
<proteinExistence type="predicted"/>
<sequence length="90" mass="10316">MSKSPKFVEVIRACEAASKVKKPNLTPLSHQFNVSYGVLRCRLRLCSQWSYRFISRLPPEMKLRPVTRKPKEANRIGDEQVNALSIGMIN</sequence>
<dbReference type="OrthoDB" id="4324149at2759"/>
<dbReference type="Proteomes" id="UP001147733">
    <property type="component" value="Unassembled WGS sequence"/>
</dbReference>
<evidence type="ECO:0000313" key="1">
    <source>
        <dbReference type="EMBL" id="KAJ5243548.1"/>
    </source>
</evidence>
<organism evidence="1 2">
    <name type="scientific">Penicillium citrinum</name>
    <dbReference type="NCBI Taxonomy" id="5077"/>
    <lineage>
        <taxon>Eukaryota</taxon>
        <taxon>Fungi</taxon>
        <taxon>Dikarya</taxon>
        <taxon>Ascomycota</taxon>
        <taxon>Pezizomycotina</taxon>
        <taxon>Eurotiomycetes</taxon>
        <taxon>Eurotiomycetidae</taxon>
        <taxon>Eurotiales</taxon>
        <taxon>Aspergillaceae</taxon>
        <taxon>Penicillium</taxon>
    </lineage>
</organism>
<reference evidence="1" key="1">
    <citation type="submission" date="2022-11" db="EMBL/GenBank/DDBJ databases">
        <authorList>
            <person name="Petersen C."/>
        </authorList>
    </citation>
    <scope>NUCLEOTIDE SEQUENCE</scope>
    <source>
        <strain evidence="1">IBT 23319</strain>
    </source>
</reference>
<dbReference type="EMBL" id="JAPQKT010000001">
    <property type="protein sequence ID" value="KAJ5243548.1"/>
    <property type="molecule type" value="Genomic_DNA"/>
</dbReference>
<dbReference type="AlphaFoldDB" id="A0A9W9TWC6"/>